<dbReference type="InterPro" id="IPR023214">
    <property type="entry name" value="HAD_sf"/>
</dbReference>
<reference evidence="2" key="1">
    <citation type="submission" date="2021-01" db="EMBL/GenBank/DDBJ databases">
        <authorList>
            <person name="Corre E."/>
            <person name="Pelletier E."/>
            <person name="Niang G."/>
            <person name="Scheremetjew M."/>
            <person name="Finn R."/>
            <person name="Kale V."/>
            <person name="Holt S."/>
            <person name="Cochrane G."/>
            <person name="Meng A."/>
            <person name="Brown T."/>
            <person name="Cohen L."/>
        </authorList>
    </citation>
    <scope>NUCLEOTIDE SEQUENCE</scope>
    <source>
        <strain evidence="2">379</strain>
    </source>
</reference>
<accession>A0A6V2T683</accession>
<sequence>MAAAALCDGDVKMVIWDLDGTLWRGTLDEADADDDLADGSLAPLIRLLAQRGIVSSVCSFNDEERACAALQRLGVWELIVFPAISFDSAFSKPAAIRATLSAAGLSPANALFCDDEPRHRAAAAAALPGLLTCAPSLLPPESALRRCGSADPGCSRLQKYRLLEARRRAEAAAVSQAGAGDAAAQRFLDSCEVVVRLRPLRGASDEDLDRLVALTQRTNRLNYTRRRRGWYWELLERDTDLLAPDRAGGGRGGGLESFTWKVYVSDRFGEHGLAGLVAVRRGALRHFLFSCRLLGLHVEGA</sequence>
<dbReference type="InterPro" id="IPR036412">
    <property type="entry name" value="HAD-like_sf"/>
</dbReference>
<protein>
    <submittedName>
        <fullName evidence="2">Uncharacterized protein</fullName>
    </submittedName>
</protein>
<name>A0A6V2T683_EMIHU</name>
<dbReference type="EMBL" id="HBIR01036514">
    <property type="protein sequence ID" value="CAE0567591.1"/>
    <property type="molecule type" value="Transcribed_RNA"/>
</dbReference>
<evidence type="ECO:0000313" key="2">
    <source>
        <dbReference type="EMBL" id="CAE0567590.1"/>
    </source>
</evidence>
<organism evidence="2">
    <name type="scientific">Emiliania huxleyi</name>
    <name type="common">Coccolithophore</name>
    <name type="synonym">Pontosphaera huxleyi</name>
    <dbReference type="NCBI Taxonomy" id="2903"/>
    <lineage>
        <taxon>Eukaryota</taxon>
        <taxon>Haptista</taxon>
        <taxon>Haptophyta</taxon>
        <taxon>Prymnesiophyceae</taxon>
        <taxon>Isochrysidales</taxon>
        <taxon>Noelaerhabdaceae</taxon>
        <taxon>Emiliania</taxon>
    </lineage>
</organism>
<evidence type="ECO:0000313" key="1">
    <source>
        <dbReference type="EMBL" id="CAE0567583.1"/>
    </source>
</evidence>
<dbReference type="Gene3D" id="3.40.50.1000">
    <property type="entry name" value="HAD superfamily/HAD-like"/>
    <property type="match status" value="1"/>
</dbReference>
<dbReference type="EMBL" id="HBIR01036512">
    <property type="protein sequence ID" value="CAE0567590.1"/>
    <property type="molecule type" value="Transcribed_RNA"/>
</dbReference>
<evidence type="ECO:0000313" key="3">
    <source>
        <dbReference type="EMBL" id="CAE0567591.1"/>
    </source>
</evidence>
<gene>
    <name evidence="1" type="ORF">EHUX00137_LOCUS28486</name>
    <name evidence="2" type="ORF">EHUX00137_LOCUS28491</name>
    <name evidence="3" type="ORF">EHUX00137_LOCUS28492</name>
</gene>
<dbReference type="EMBL" id="HBIR01036507">
    <property type="protein sequence ID" value="CAE0567583.1"/>
    <property type="molecule type" value="Transcribed_RNA"/>
</dbReference>
<dbReference type="AlphaFoldDB" id="A0A6V2T683"/>
<dbReference type="SUPFAM" id="SSF56784">
    <property type="entry name" value="HAD-like"/>
    <property type="match status" value="1"/>
</dbReference>
<proteinExistence type="predicted"/>